<evidence type="ECO:0000313" key="4">
    <source>
        <dbReference type="Proteomes" id="UP000249818"/>
    </source>
</evidence>
<feature type="transmembrane region" description="Helical" evidence="2">
    <location>
        <begin position="47"/>
        <end position="66"/>
    </location>
</feature>
<dbReference type="RefSeq" id="WP_122031264.1">
    <property type="nucleotide sequence ID" value="NZ_LS483254.1"/>
</dbReference>
<feature type="transmembrane region" description="Helical" evidence="2">
    <location>
        <begin position="20"/>
        <end position="41"/>
    </location>
</feature>
<proteinExistence type="predicted"/>
<evidence type="ECO:0000256" key="1">
    <source>
        <dbReference type="SAM" id="MobiDB-lite"/>
    </source>
</evidence>
<evidence type="ECO:0000313" key="3">
    <source>
        <dbReference type="EMBL" id="SQD92929.1"/>
    </source>
</evidence>
<dbReference type="AlphaFoldDB" id="A0A2X3L168"/>
<sequence length="449" mass="45531">MDERAILRCVRRWVRARNGLRAGLVAVALVLGAALAGRLLGRSLPTVVWLAVPALAAVGWGWPLPWERLLLQVGRKLGVGERLAALDVVIERGSSPLAGPLCAEIVAAHPRGWRLLAGPVEYGASALVVALAVAVGFASPLSGAPPQAAAPAAEEVVGTVPPPDEAAGEAPPPVMESPAVYPAQAEIPAYSPYHDLLASILGLEDALTGGLSGDEVAARLAQEEGLLRQLAERIAAAAPGGLSPSERAELAPLARQVARPDLRERLSELLDQGGEAPACEAEEAVAAVLAAADRASEDGEHEPTGALSDAPVAGAGSGTTTGGSAEGKKTVAGPPAPRDAELDGSDPFAGGEEGADFPGTVGGGPVESGPTGDWAPTPGEEEPNVVVGGEGEMRAYIVPGIPGEPSPSAGNAPPALTPQDVEVTLRARGIPPELRSLVRRYFELIGGNP</sequence>
<feature type="region of interest" description="Disordered" evidence="1">
    <location>
        <begin position="293"/>
        <end position="417"/>
    </location>
</feature>
<accession>A0A2X3L168</accession>
<dbReference type="OrthoDB" id="32186at2"/>
<evidence type="ECO:0000256" key="2">
    <source>
        <dbReference type="SAM" id="Phobius"/>
    </source>
</evidence>
<keyword evidence="2" id="KW-0472">Membrane</keyword>
<keyword evidence="2" id="KW-0812">Transmembrane</keyword>
<dbReference type="EMBL" id="LS483254">
    <property type="protein sequence ID" value="SQD92929.1"/>
    <property type="molecule type" value="Genomic_DNA"/>
</dbReference>
<feature type="compositionally biased region" description="Basic and acidic residues" evidence="1">
    <location>
        <begin position="294"/>
        <end position="303"/>
    </location>
</feature>
<dbReference type="KEGG" id="bana:BARAN1_0905"/>
<keyword evidence="2" id="KW-1133">Transmembrane helix</keyword>
<keyword evidence="4" id="KW-1185">Reference proteome</keyword>
<gene>
    <name evidence="3" type="ORF">BARAN1_0905</name>
</gene>
<reference evidence="4" key="1">
    <citation type="submission" date="2018-05" db="EMBL/GenBank/DDBJ databases">
        <authorList>
            <person name="Hao L."/>
        </authorList>
    </citation>
    <scope>NUCLEOTIDE SEQUENCE [LARGE SCALE GENOMIC DNA]</scope>
</reference>
<protein>
    <submittedName>
        <fullName evidence="3">Uncharacterized protein</fullName>
    </submittedName>
</protein>
<name>A0A2X3L168_9BACT</name>
<feature type="transmembrane region" description="Helical" evidence="2">
    <location>
        <begin position="120"/>
        <end position="138"/>
    </location>
</feature>
<feature type="compositionally biased region" description="Gly residues" evidence="1">
    <location>
        <begin position="315"/>
        <end position="325"/>
    </location>
</feature>
<dbReference type="Proteomes" id="UP000249818">
    <property type="component" value="Chromosome BARAN1"/>
</dbReference>
<organism evidence="3 4">
    <name type="scientific">Candidatus Bipolaricaulis anaerobius</name>
    <dbReference type="NCBI Taxonomy" id="2026885"/>
    <lineage>
        <taxon>Bacteria</taxon>
        <taxon>Candidatus Bipolaricaulota</taxon>
        <taxon>Candidatus Bipolaricaulia</taxon>
        <taxon>Candidatus Bipolaricaulales</taxon>
        <taxon>Candidatus Bipolaricaulaceae</taxon>
        <taxon>Candidatus Bipolaricaulis</taxon>
    </lineage>
</organism>